<dbReference type="PANTHER" id="PTHR43597">
    <property type="entry name" value="SULFUR ACCEPTOR PROTEIN CSDE"/>
    <property type="match status" value="1"/>
</dbReference>
<dbReference type="PANTHER" id="PTHR43597:SF5">
    <property type="entry name" value="SUFE-LIKE PROTEIN 2, CHLOROPLASTIC"/>
    <property type="match status" value="1"/>
</dbReference>
<evidence type="ECO:0000313" key="3">
    <source>
        <dbReference type="EMBL" id="MBK2065594.1"/>
    </source>
</evidence>
<name>A0A9Q2KWC4_9GAMM</name>
<evidence type="ECO:0000256" key="1">
    <source>
        <dbReference type="ARBA" id="ARBA00010282"/>
    </source>
</evidence>
<evidence type="ECO:0000259" key="2">
    <source>
        <dbReference type="Pfam" id="PF02657"/>
    </source>
</evidence>
<comment type="similarity">
    <text evidence="1">Belongs to the SufE family.</text>
</comment>
<sequence length="138" mass="15636">MENQVIQRQQKLVEELSFFEDWEDKYDYVISLGKQLPEFPQNKKTEENLVKGCQSQVWFDSSIKDGELHFIATSDALIVSGLIGMLLRVYSEATPADILNSDTGFIKEIGFGNNLSSTRANGLKSMLDYIYATAQENQ</sequence>
<keyword evidence="4" id="KW-1185">Reference proteome</keyword>
<reference evidence="3 4" key="1">
    <citation type="submission" date="2020-09" db="EMBL/GenBank/DDBJ databases">
        <title>Development of specific Francisella tularensis PCR assay based on in-depth characterization of family Francisellaceae.</title>
        <authorList>
            <person name="Ohrman C."/>
            <person name="Sahl J."/>
            <person name="Sjodin A."/>
            <person name="Uneklint I."/>
            <person name="Ballard R."/>
            <person name="Karlsson L."/>
            <person name="Mcdonough R."/>
            <person name="Sundell D."/>
            <person name="Soria K."/>
            <person name="Brindeflk B."/>
            <person name="Vallesi A."/>
            <person name="Ramirez-Paredes J.G."/>
            <person name="Colquhoun D."/>
            <person name="Myrtennas K."/>
            <person name="Birdsell D."/>
            <person name="Johansson A."/>
            <person name="Wagner D."/>
            <person name="Forsman M."/>
        </authorList>
    </citation>
    <scope>NUCLEOTIDE SEQUENCE [LARGE SCALE GENOMIC DNA]</scope>
    <source>
        <strain evidence="3 4">FSC1140</strain>
    </source>
</reference>
<dbReference type="AlphaFoldDB" id="A0A9Q2KWC4"/>
<dbReference type="Pfam" id="PF02657">
    <property type="entry name" value="SufE"/>
    <property type="match status" value="1"/>
</dbReference>
<dbReference type="InterPro" id="IPR003808">
    <property type="entry name" value="Fe-S_metab-assoc_dom"/>
</dbReference>
<dbReference type="SUPFAM" id="SSF82649">
    <property type="entry name" value="SufE/NifU"/>
    <property type="match status" value="1"/>
</dbReference>
<dbReference type="EMBL" id="JACVKN010000174">
    <property type="protein sequence ID" value="MBK2065594.1"/>
    <property type="molecule type" value="Genomic_DNA"/>
</dbReference>
<evidence type="ECO:0000313" key="4">
    <source>
        <dbReference type="Proteomes" id="UP000701999"/>
    </source>
</evidence>
<dbReference type="GeneID" id="93255161"/>
<proteinExistence type="inferred from homology"/>
<organism evidence="3 4">
    <name type="scientific">Francisella noatunensis</name>
    <dbReference type="NCBI Taxonomy" id="657445"/>
    <lineage>
        <taxon>Bacteria</taxon>
        <taxon>Pseudomonadati</taxon>
        <taxon>Pseudomonadota</taxon>
        <taxon>Gammaproteobacteria</taxon>
        <taxon>Thiotrichales</taxon>
        <taxon>Francisellaceae</taxon>
        <taxon>Francisella</taxon>
    </lineage>
</organism>
<feature type="domain" description="Fe-S metabolism associated" evidence="2">
    <location>
        <begin position="13"/>
        <end position="131"/>
    </location>
</feature>
<dbReference type="Gene3D" id="3.90.1010.10">
    <property type="match status" value="1"/>
</dbReference>
<dbReference type="RefSeq" id="WP_159184441.1">
    <property type="nucleotide sequence ID" value="NZ_JACVJL010000168.1"/>
</dbReference>
<gene>
    <name evidence="3" type="ORF">IB647_08310</name>
</gene>
<comment type="caution">
    <text evidence="3">The sequence shown here is derived from an EMBL/GenBank/DDBJ whole genome shotgun (WGS) entry which is preliminary data.</text>
</comment>
<protein>
    <submittedName>
        <fullName evidence="3">SufE family protein</fullName>
    </submittedName>
</protein>
<accession>A0A9Q2KWC4</accession>
<dbReference type="Proteomes" id="UP000701999">
    <property type="component" value="Unassembled WGS sequence"/>
</dbReference>